<organism evidence="1 2">
    <name type="scientific">Rhodoplanes serenus</name>
    <dbReference type="NCBI Taxonomy" id="200615"/>
    <lineage>
        <taxon>Bacteria</taxon>
        <taxon>Pseudomonadati</taxon>
        <taxon>Pseudomonadota</taxon>
        <taxon>Alphaproteobacteria</taxon>
        <taxon>Hyphomicrobiales</taxon>
        <taxon>Nitrobacteraceae</taxon>
        <taxon>Rhodoplanes</taxon>
    </lineage>
</organism>
<evidence type="ECO:0000313" key="2">
    <source>
        <dbReference type="Proteomes" id="UP000289200"/>
    </source>
</evidence>
<sequence length="339" mass="37704">MASKIEWTGRSDWNPIRGCTRVSEGCRNCYAERMAGRFSEPGMWGHGIAERTPAGARWTGRVAVQWDRLDLPMRWRKPALIFASSTADWFHAALTLDEIATLYAMAVSATVEHGHTIQILTKRAARMRELLNSDEFWRVVARRRCDWAWSAFHYDAASPPTRIWLGISAEDQRCADERIPHLLATPAAVRFVSCEPLLGPINLRSVGGLNAIADRDDRLDHAIGRSPSTDGAPVSGSGLDWVIVGGESGPQARPMHPDWARDLRDQCAAAGVPFFFKQWGEWMSSVAGTPLLPDGTSPDPSRWNAADAPGLEWMVRVGKARAGRRLDGREHNEMPEVMR</sequence>
<evidence type="ECO:0008006" key="3">
    <source>
        <dbReference type="Google" id="ProtNLM"/>
    </source>
</evidence>
<keyword evidence="2" id="KW-1185">Reference proteome</keyword>
<accession>A0A3S4FAL1</accession>
<dbReference type="Pfam" id="PF07505">
    <property type="entry name" value="DUF5131"/>
    <property type="match status" value="1"/>
</dbReference>
<protein>
    <recommendedName>
        <fullName evidence="3">Phage Gp37/Gp68 family protein</fullName>
    </recommendedName>
</protein>
<comment type="caution">
    <text evidence="1">The sequence shown here is derived from an EMBL/GenBank/DDBJ whole genome shotgun (WGS) entry which is preliminary data.</text>
</comment>
<dbReference type="OrthoDB" id="9787478at2"/>
<name>A0A3S4FAL1_9BRAD</name>
<dbReference type="Proteomes" id="UP000289200">
    <property type="component" value="Unassembled WGS sequence"/>
</dbReference>
<dbReference type="EMBL" id="UWOC01000151">
    <property type="protein sequence ID" value="VCU09646.1"/>
    <property type="molecule type" value="Genomic_DNA"/>
</dbReference>
<dbReference type="AlphaFoldDB" id="A0A3S4FAL1"/>
<dbReference type="RefSeq" id="WP_129609475.1">
    <property type="nucleotide sequence ID" value="NZ_UWOC01000151.1"/>
</dbReference>
<evidence type="ECO:0000313" key="1">
    <source>
        <dbReference type="EMBL" id="VCU09646.1"/>
    </source>
</evidence>
<dbReference type="InterPro" id="IPR011101">
    <property type="entry name" value="DUF5131"/>
</dbReference>
<proteinExistence type="predicted"/>
<gene>
    <name evidence="1" type="ORF">RHODGE_RHODGE_02815</name>
</gene>
<reference evidence="2" key="1">
    <citation type="submission" date="2018-10" db="EMBL/GenBank/DDBJ databases">
        <authorList>
            <person name="Peiro R."/>
            <person name="Begona"/>
            <person name="Cbmso G."/>
            <person name="Lopez M."/>
            <person name="Gonzalez S."/>
            <person name="Sacristan E."/>
            <person name="Castillo E."/>
        </authorList>
    </citation>
    <scope>NUCLEOTIDE SEQUENCE [LARGE SCALE GENOMIC DNA]</scope>
</reference>